<proteinExistence type="predicted"/>
<dbReference type="AlphaFoldDB" id="A0A0T9TUU9"/>
<gene>
    <name evidence="1" type="ORF">ERS008460_01663</name>
</gene>
<dbReference type="Proteomes" id="UP000040088">
    <property type="component" value="Unassembled WGS sequence"/>
</dbReference>
<reference evidence="2" key="1">
    <citation type="submission" date="2015-03" db="EMBL/GenBank/DDBJ databases">
        <authorList>
            <consortium name="Pathogen Informatics"/>
        </authorList>
    </citation>
    <scope>NUCLEOTIDE SEQUENCE [LARGE SCALE GENOMIC DNA]</scope>
    <source>
        <strain evidence="2">IP27925</strain>
    </source>
</reference>
<evidence type="ECO:0000313" key="1">
    <source>
        <dbReference type="EMBL" id="CNL03496.1"/>
    </source>
</evidence>
<name>A0A0T9TUU9_YERAE</name>
<sequence length="87" mass="10044">MEWERSQFALKITVWQFFVPDKPPKTEALPQFIPTTQDGIAANSSVREEALGQLTGDDNLLNWQTMIKLSQQLLRRFHTRSAITQLD</sequence>
<dbReference type="EMBL" id="CQEM01000006">
    <property type="protein sequence ID" value="CNL03496.1"/>
    <property type="molecule type" value="Genomic_DNA"/>
</dbReference>
<organism evidence="1 2">
    <name type="scientific">Yersinia aleksiciae</name>
    <dbReference type="NCBI Taxonomy" id="263819"/>
    <lineage>
        <taxon>Bacteria</taxon>
        <taxon>Pseudomonadati</taxon>
        <taxon>Pseudomonadota</taxon>
        <taxon>Gammaproteobacteria</taxon>
        <taxon>Enterobacterales</taxon>
        <taxon>Yersiniaceae</taxon>
        <taxon>Yersinia</taxon>
    </lineage>
</organism>
<protein>
    <submittedName>
        <fullName evidence="1">Uncharacterized protein</fullName>
    </submittedName>
</protein>
<accession>A0A0T9TUU9</accession>
<evidence type="ECO:0000313" key="2">
    <source>
        <dbReference type="Proteomes" id="UP000040088"/>
    </source>
</evidence>